<reference evidence="1" key="2">
    <citation type="journal article" date="2015" name="Data Brief">
        <title>Shoot transcriptome of the giant reed, Arundo donax.</title>
        <authorList>
            <person name="Barrero R.A."/>
            <person name="Guerrero F.D."/>
            <person name="Moolhuijzen P."/>
            <person name="Goolsby J.A."/>
            <person name="Tidwell J."/>
            <person name="Bellgard S.E."/>
            <person name="Bellgard M.I."/>
        </authorList>
    </citation>
    <scope>NUCLEOTIDE SEQUENCE</scope>
    <source>
        <tissue evidence="1">Shoot tissue taken approximately 20 cm above the soil surface</tissue>
    </source>
</reference>
<dbReference type="EMBL" id="GBRH01220767">
    <property type="protein sequence ID" value="JAD77128.1"/>
    <property type="molecule type" value="Transcribed_RNA"/>
</dbReference>
<reference evidence="1" key="1">
    <citation type="submission" date="2014-09" db="EMBL/GenBank/DDBJ databases">
        <authorList>
            <person name="Magalhaes I.L.F."/>
            <person name="Oliveira U."/>
            <person name="Santos F.R."/>
            <person name="Vidigal T.H.D.A."/>
            <person name="Brescovit A.D."/>
            <person name="Santos A.J."/>
        </authorList>
    </citation>
    <scope>NUCLEOTIDE SEQUENCE</scope>
    <source>
        <tissue evidence="1">Shoot tissue taken approximately 20 cm above the soil surface</tissue>
    </source>
</reference>
<protein>
    <submittedName>
        <fullName evidence="1">Uncharacterized protein</fullName>
    </submittedName>
</protein>
<proteinExistence type="predicted"/>
<dbReference type="AlphaFoldDB" id="A0A0A9CRU3"/>
<evidence type="ECO:0000313" key="1">
    <source>
        <dbReference type="EMBL" id="JAD77128.1"/>
    </source>
</evidence>
<organism evidence="1">
    <name type="scientific">Arundo donax</name>
    <name type="common">Giant reed</name>
    <name type="synonym">Donax arundinaceus</name>
    <dbReference type="NCBI Taxonomy" id="35708"/>
    <lineage>
        <taxon>Eukaryota</taxon>
        <taxon>Viridiplantae</taxon>
        <taxon>Streptophyta</taxon>
        <taxon>Embryophyta</taxon>
        <taxon>Tracheophyta</taxon>
        <taxon>Spermatophyta</taxon>
        <taxon>Magnoliopsida</taxon>
        <taxon>Liliopsida</taxon>
        <taxon>Poales</taxon>
        <taxon>Poaceae</taxon>
        <taxon>PACMAD clade</taxon>
        <taxon>Arundinoideae</taxon>
        <taxon>Arundineae</taxon>
        <taxon>Arundo</taxon>
    </lineage>
</organism>
<sequence>MTSRGKRTICHLPQYALLFRSSKIQCTLQSQS</sequence>
<name>A0A0A9CRU3_ARUDO</name>
<accession>A0A0A9CRU3</accession>